<evidence type="ECO:0000313" key="3">
    <source>
        <dbReference type="Proteomes" id="UP000176951"/>
    </source>
</evidence>
<comment type="caution">
    <text evidence="2">The sequence shown here is derived from an EMBL/GenBank/DDBJ whole genome shotgun (WGS) entry which is preliminary data.</text>
</comment>
<gene>
    <name evidence="2" type="ORF">A3A97_03440</name>
</gene>
<name>A0A1G2PPY2_9BACT</name>
<accession>A0A1G2PPY2</accession>
<feature type="region of interest" description="Disordered" evidence="1">
    <location>
        <begin position="1"/>
        <end position="58"/>
    </location>
</feature>
<sequence>MKKIKRIKKNKISRQKNRKQIRKKKIISKHNKIQKFKKKATSRRYPPKRSKLKLGSKHAVRRAITKRTKGKYRSEDGSVLETLFGATPKVRLINLFFRNEAVSFSVKELAERTKLNAGIISRECNTLTAGGILMKHASGVKRSYKLNLSFPFLAEFHNLVQRSFPIEKNKLISIAKRSGKLRLILVSGLFLNRDDSPVDLFVVADNLSERRLESAIKEIESLIGKELRWAGMETQEFLYRWRMFDRFVHDLLSAPHEKIYINKLNLV</sequence>
<dbReference type="AlphaFoldDB" id="A0A1G2PPY2"/>
<reference evidence="2 3" key="1">
    <citation type="journal article" date="2016" name="Nat. Commun.">
        <title>Thousands of microbial genomes shed light on interconnected biogeochemical processes in an aquifer system.</title>
        <authorList>
            <person name="Anantharaman K."/>
            <person name="Brown C.T."/>
            <person name="Hug L.A."/>
            <person name="Sharon I."/>
            <person name="Castelle C.J."/>
            <person name="Probst A.J."/>
            <person name="Thomas B.C."/>
            <person name="Singh A."/>
            <person name="Wilkins M.J."/>
            <person name="Karaoz U."/>
            <person name="Brodie E.L."/>
            <person name="Williams K.H."/>
            <person name="Hubbard S.S."/>
            <person name="Banfield J.F."/>
        </authorList>
    </citation>
    <scope>NUCLEOTIDE SEQUENCE [LARGE SCALE GENOMIC DNA]</scope>
</reference>
<dbReference type="Proteomes" id="UP000176951">
    <property type="component" value="Unassembled WGS sequence"/>
</dbReference>
<dbReference type="EMBL" id="MHSW01000038">
    <property type="protein sequence ID" value="OHA50378.1"/>
    <property type="molecule type" value="Genomic_DNA"/>
</dbReference>
<evidence type="ECO:0000313" key="2">
    <source>
        <dbReference type="EMBL" id="OHA50378.1"/>
    </source>
</evidence>
<evidence type="ECO:0000256" key="1">
    <source>
        <dbReference type="SAM" id="MobiDB-lite"/>
    </source>
</evidence>
<organism evidence="2 3">
    <name type="scientific">Candidatus Terrybacteria bacterium RIFCSPLOWO2_01_FULL_40_23</name>
    <dbReference type="NCBI Taxonomy" id="1802366"/>
    <lineage>
        <taxon>Bacteria</taxon>
        <taxon>Candidatus Terryibacteriota</taxon>
    </lineage>
</organism>
<protein>
    <recommendedName>
        <fullName evidence="4">HTH arsR-type domain-containing protein</fullName>
    </recommendedName>
</protein>
<proteinExistence type="predicted"/>
<evidence type="ECO:0008006" key="4">
    <source>
        <dbReference type="Google" id="ProtNLM"/>
    </source>
</evidence>